<evidence type="ECO:0000256" key="1">
    <source>
        <dbReference type="SAM" id="MobiDB-lite"/>
    </source>
</evidence>
<feature type="compositionally biased region" description="Basic and acidic residues" evidence="1">
    <location>
        <begin position="57"/>
        <end position="70"/>
    </location>
</feature>
<evidence type="ECO:0000313" key="2">
    <source>
        <dbReference type="EMBL" id="KAK4306320.1"/>
    </source>
</evidence>
<feature type="region of interest" description="Disordered" evidence="1">
    <location>
        <begin position="1"/>
        <end position="70"/>
    </location>
</feature>
<organism evidence="2 3">
    <name type="scientific">Petrolisthes manimaculis</name>
    <dbReference type="NCBI Taxonomy" id="1843537"/>
    <lineage>
        <taxon>Eukaryota</taxon>
        <taxon>Metazoa</taxon>
        <taxon>Ecdysozoa</taxon>
        <taxon>Arthropoda</taxon>
        <taxon>Crustacea</taxon>
        <taxon>Multicrustacea</taxon>
        <taxon>Malacostraca</taxon>
        <taxon>Eumalacostraca</taxon>
        <taxon>Eucarida</taxon>
        <taxon>Decapoda</taxon>
        <taxon>Pleocyemata</taxon>
        <taxon>Anomura</taxon>
        <taxon>Galatheoidea</taxon>
        <taxon>Porcellanidae</taxon>
        <taxon>Petrolisthes</taxon>
    </lineage>
</organism>
<name>A0AAE1U4W5_9EUCA</name>
<dbReference type="AlphaFoldDB" id="A0AAE1U4W5"/>
<protein>
    <submittedName>
        <fullName evidence="2">Uncharacterized protein</fullName>
    </submittedName>
</protein>
<dbReference type="EMBL" id="JAWZYT010002150">
    <property type="protein sequence ID" value="KAK4306320.1"/>
    <property type="molecule type" value="Genomic_DNA"/>
</dbReference>
<dbReference type="Proteomes" id="UP001292094">
    <property type="component" value="Unassembled WGS sequence"/>
</dbReference>
<sequence length="70" mass="7693">MLASVGAGHCREGTGLGAGEGRKASKERQERAEGRIRQGKRGKWQEREIGAGKGRGQRQERAEGKERTEM</sequence>
<comment type="caution">
    <text evidence="2">The sequence shown here is derived from an EMBL/GenBank/DDBJ whole genome shotgun (WGS) entry which is preliminary data.</text>
</comment>
<evidence type="ECO:0000313" key="3">
    <source>
        <dbReference type="Proteomes" id="UP001292094"/>
    </source>
</evidence>
<proteinExistence type="predicted"/>
<feature type="compositionally biased region" description="Basic and acidic residues" evidence="1">
    <location>
        <begin position="20"/>
        <end position="36"/>
    </location>
</feature>
<gene>
    <name evidence="2" type="ORF">Pmani_021834</name>
</gene>
<keyword evidence="3" id="KW-1185">Reference proteome</keyword>
<reference evidence="2" key="1">
    <citation type="submission" date="2023-11" db="EMBL/GenBank/DDBJ databases">
        <title>Genome assemblies of two species of porcelain crab, Petrolisthes cinctipes and Petrolisthes manimaculis (Anomura: Porcellanidae).</title>
        <authorList>
            <person name="Angst P."/>
        </authorList>
    </citation>
    <scope>NUCLEOTIDE SEQUENCE</scope>
    <source>
        <strain evidence="2">PB745_02</strain>
        <tissue evidence="2">Gill</tissue>
    </source>
</reference>
<accession>A0AAE1U4W5</accession>